<feature type="domain" description="Peptidoglycan binding-like" evidence="1">
    <location>
        <begin position="49"/>
        <end position="86"/>
    </location>
</feature>
<dbReference type="InterPro" id="IPR002477">
    <property type="entry name" value="Peptidoglycan-bd-like"/>
</dbReference>
<dbReference type="AlphaFoldDB" id="A0A1N7NJ48"/>
<dbReference type="InterPro" id="IPR036365">
    <property type="entry name" value="PGBD-like_sf"/>
</dbReference>
<evidence type="ECO:0000313" key="3">
    <source>
        <dbReference type="EMBL" id="SIS98219.1"/>
    </source>
</evidence>
<evidence type="ECO:0000313" key="5">
    <source>
        <dbReference type="Proteomes" id="UP000238314"/>
    </source>
</evidence>
<reference evidence="4" key="2">
    <citation type="submission" date="2017-01" db="EMBL/GenBank/DDBJ databases">
        <authorList>
            <person name="Varghese N."/>
            <person name="Submissions S."/>
        </authorList>
    </citation>
    <scope>NUCLEOTIDE SEQUENCE [LARGE SCALE GENOMIC DNA]</scope>
    <source>
        <strain evidence="4">DSM 21068</strain>
    </source>
</reference>
<dbReference type="Proteomes" id="UP000238314">
    <property type="component" value="Unassembled WGS sequence"/>
</dbReference>
<dbReference type="Pfam" id="PF01471">
    <property type="entry name" value="PG_binding_1"/>
    <property type="match status" value="1"/>
</dbReference>
<reference evidence="2 5" key="1">
    <citation type="submission" date="2016-11" db="EMBL/GenBank/DDBJ databases">
        <title>Whole genomes of Flavobacteriaceae.</title>
        <authorList>
            <person name="Stine C."/>
            <person name="Li C."/>
            <person name="Tadesse D."/>
        </authorList>
    </citation>
    <scope>NUCLEOTIDE SEQUENCE [LARGE SCALE GENOMIC DNA]</scope>
    <source>
        <strain evidence="2 5">DSM 21068</strain>
    </source>
</reference>
<evidence type="ECO:0000259" key="1">
    <source>
        <dbReference type="Pfam" id="PF01471"/>
    </source>
</evidence>
<dbReference type="SUPFAM" id="SSF47090">
    <property type="entry name" value="PGBD-like"/>
    <property type="match status" value="1"/>
</dbReference>
<keyword evidence="5" id="KW-1185">Reference proteome</keyword>
<evidence type="ECO:0000313" key="2">
    <source>
        <dbReference type="EMBL" id="PQA90515.1"/>
    </source>
</evidence>
<protein>
    <submittedName>
        <fullName evidence="2">Peptidoglycan-binding protein</fullName>
    </submittedName>
    <submittedName>
        <fullName evidence="3">Putative peptidoglycan binding domain-containing protein</fullName>
    </submittedName>
</protein>
<dbReference type="Gene3D" id="1.10.101.10">
    <property type="entry name" value="PGBD-like superfamily/PGBD"/>
    <property type="match status" value="1"/>
</dbReference>
<dbReference type="RefSeq" id="WP_076452265.1">
    <property type="nucleotide sequence ID" value="NZ_FTOJ01000008.1"/>
</dbReference>
<gene>
    <name evidence="2" type="ORF">B0A70_14405</name>
    <name evidence="3" type="ORF">SAMN05421796_10841</name>
</gene>
<dbReference type="STRING" id="551459.SAMN05421796_10841"/>
<sequence length="273" mass="30520">MKKTNYLKELSLSAEVVKRGLANKKADVEKIQSWLCLQERQHRGIGTMTGIDGDFGTATELAVKNYQRFLGLPADGVVTTSLFSKLTLNLKKSFESVEKKTNLRDTISEVAHNHLKGFPFELVIKQQTNCGPWVRSYMGGNEGANWLWCMGFVQAVLDQATSLHGKKITDMMPISYSCDTVGTYGVQKNVLIRNEKIRNNPALVKKGDVLLVRKSQNDWIHTAIIVDVVGDAFVTIEGNTNNDGSSNGDGVYKRVRNFRKSILDVFSMDNWLV</sequence>
<evidence type="ECO:0000313" key="4">
    <source>
        <dbReference type="Proteomes" id="UP000186246"/>
    </source>
</evidence>
<organism evidence="3 4">
    <name type="scientific">Chryseobacterium piscicola</name>
    <dbReference type="NCBI Taxonomy" id="551459"/>
    <lineage>
        <taxon>Bacteria</taxon>
        <taxon>Pseudomonadati</taxon>
        <taxon>Bacteroidota</taxon>
        <taxon>Flavobacteriia</taxon>
        <taxon>Flavobacteriales</taxon>
        <taxon>Weeksellaceae</taxon>
        <taxon>Chryseobacterium group</taxon>
        <taxon>Chryseobacterium</taxon>
    </lineage>
</organism>
<dbReference type="Proteomes" id="UP000186246">
    <property type="component" value="Unassembled WGS sequence"/>
</dbReference>
<dbReference type="EMBL" id="MUGO01000024">
    <property type="protein sequence ID" value="PQA90515.1"/>
    <property type="molecule type" value="Genomic_DNA"/>
</dbReference>
<dbReference type="EMBL" id="FTOJ01000008">
    <property type="protein sequence ID" value="SIS98219.1"/>
    <property type="molecule type" value="Genomic_DNA"/>
</dbReference>
<proteinExistence type="predicted"/>
<accession>A0A1N7NJ48</accession>
<dbReference type="OrthoDB" id="9812621at2"/>
<name>A0A1N7NJ48_9FLAO</name>
<dbReference type="InterPro" id="IPR036366">
    <property type="entry name" value="PGBDSf"/>
</dbReference>
<reference evidence="3" key="3">
    <citation type="submission" date="2017-01" db="EMBL/GenBank/DDBJ databases">
        <authorList>
            <person name="Mah S.A."/>
            <person name="Swanson W.J."/>
            <person name="Moy G.W."/>
            <person name="Vacquier V.D."/>
        </authorList>
    </citation>
    <scope>NUCLEOTIDE SEQUENCE [LARGE SCALE GENOMIC DNA]</scope>
    <source>
        <strain evidence="3">DSM 21068</strain>
    </source>
</reference>